<gene>
    <name evidence="1" type="ORF">SAMN05660648_01185</name>
</gene>
<evidence type="ECO:0000313" key="2">
    <source>
        <dbReference type="Proteomes" id="UP000183469"/>
    </source>
</evidence>
<evidence type="ECO:0000313" key="1">
    <source>
        <dbReference type="EMBL" id="SDZ90645.1"/>
    </source>
</evidence>
<dbReference type="AlphaFoldDB" id="A0A1H3WU17"/>
<accession>A0A1H3WU17</accession>
<reference evidence="1 2" key="1">
    <citation type="submission" date="2016-10" db="EMBL/GenBank/DDBJ databases">
        <authorList>
            <person name="de Groot N.N."/>
        </authorList>
    </citation>
    <scope>NUCLEOTIDE SEQUENCE [LARGE SCALE GENOMIC DNA]</scope>
    <source>
        <strain evidence="1 2">DSM 2872</strain>
    </source>
</reference>
<dbReference type="EMBL" id="FNQG01000004">
    <property type="protein sequence ID" value="SDZ90645.1"/>
    <property type="molecule type" value="Genomic_DNA"/>
</dbReference>
<dbReference type="RefSeq" id="WP_074671569.1">
    <property type="nucleotide sequence ID" value="NZ_FNQG01000004.1"/>
</dbReference>
<proteinExistence type="predicted"/>
<organism evidence="1 2">
    <name type="scientific">Selenomonas ruminantium</name>
    <dbReference type="NCBI Taxonomy" id="971"/>
    <lineage>
        <taxon>Bacteria</taxon>
        <taxon>Bacillati</taxon>
        <taxon>Bacillota</taxon>
        <taxon>Negativicutes</taxon>
        <taxon>Selenomonadales</taxon>
        <taxon>Selenomonadaceae</taxon>
        <taxon>Selenomonas</taxon>
    </lineage>
</organism>
<name>A0A1H3WU17_SELRU</name>
<dbReference type="Proteomes" id="UP000183469">
    <property type="component" value="Unassembled WGS sequence"/>
</dbReference>
<dbReference type="OrthoDB" id="1669222at2"/>
<sequence length="157" mass="18004">MSQMSMETLLALQNLAAKTYKSKESKLETKTGDGESYQDIWAKVKKEQEEWDKTLNEYDLTKYKLGLMDSFWSDSRKKTQDYMYSYYKRQQRAINQQSINEFAQNIAWLNQLNNSGLLNGSIDTEAAQATGKALKSALQTTVLASIRNFQVNSFLGI</sequence>
<protein>
    <submittedName>
        <fullName evidence="1">Uncharacterized protein</fullName>
    </submittedName>
</protein>